<keyword evidence="9" id="KW-1185">Reference proteome</keyword>
<feature type="transmembrane region" description="Helical" evidence="6">
    <location>
        <begin position="86"/>
        <end position="110"/>
    </location>
</feature>
<dbReference type="PANTHER" id="PTHR23513">
    <property type="entry name" value="INTEGRAL MEMBRANE EFFLUX PROTEIN-RELATED"/>
    <property type="match status" value="1"/>
</dbReference>
<keyword evidence="5 6" id="KW-0472">Membrane</keyword>
<keyword evidence="4 6" id="KW-1133">Transmembrane helix</keyword>
<keyword evidence="2" id="KW-1003">Cell membrane</keyword>
<dbReference type="InterPro" id="IPR011701">
    <property type="entry name" value="MFS"/>
</dbReference>
<sequence length="415" mass="43887">MTGAVEAEQKVPLRRNRDFWFLWTGVGVATWGNAVTSAAYPLLLIWNGGSASAAGLVGFAGLLPVLLVQLPAGVFVDRWDRRRTMVVCNAVCAVSLASVGVALLFGRLWLPHLMIVAFAEGSAFVFYRLSERAAVVNVVHPDQLPTAMAQNQARGRAAGLAGQPTGSSLFVLARWAPFLFTAVLHLVALVNLLFIKSRFQSDRAPRRRRLRTEVAEGIGWVFRQEFLRTAILLVSVTNVLFQALRLAIVVIINEHGGSPAFMGVIGVLSGVGGISGAMLGPLMVRRFHPGAVITGVFAVWTCAMPLVAMTSQPVFLGALMSVMLFAGALINVIAGVYQVQVTPDELQGRVGSVASLISSGANSMGPLLAGLLLASVGGSRTVLCLSVVMAAVTVTALLSRPIRAARLKTPDASAP</sequence>
<gene>
    <name evidence="8" type="ORF">KN815_03710</name>
</gene>
<feature type="transmembrane region" description="Helical" evidence="6">
    <location>
        <begin position="314"/>
        <end position="337"/>
    </location>
</feature>
<evidence type="ECO:0000256" key="5">
    <source>
        <dbReference type="ARBA" id="ARBA00023136"/>
    </source>
</evidence>
<protein>
    <submittedName>
        <fullName evidence="8">MFS transporter</fullName>
    </submittedName>
</protein>
<evidence type="ECO:0000256" key="1">
    <source>
        <dbReference type="ARBA" id="ARBA00004651"/>
    </source>
</evidence>
<feature type="transmembrane region" description="Helical" evidence="6">
    <location>
        <begin position="380"/>
        <end position="398"/>
    </location>
</feature>
<keyword evidence="3 6" id="KW-0812">Transmembrane</keyword>
<comment type="caution">
    <text evidence="8">The sequence shown here is derived from an EMBL/GenBank/DDBJ whole genome shotgun (WGS) entry which is preliminary data.</text>
</comment>
<feature type="transmembrane region" description="Helical" evidence="6">
    <location>
        <begin position="230"/>
        <end position="252"/>
    </location>
</feature>
<dbReference type="PROSITE" id="PS50850">
    <property type="entry name" value="MFS"/>
    <property type="match status" value="1"/>
</dbReference>
<evidence type="ECO:0000256" key="2">
    <source>
        <dbReference type="ARBA" id="ARBA00022475"/>
    </source>
</evidence>
<feature type="transmembrane region" description="Helical" evidence="6">
    <location>
        <begin position="291"/>
        <end position="308"/>
    </location>
</feature>
<feature type="domain" description="Major facilitator superfamily (MFS) profile" evidence="7">
    <location>
        <begin position="18"/>
        <end position="408"/>
    </location>
</feature>
<dbReference type="Pfam" id="PF07690">
    <property type="entry name" value="MFS_1"/>
    <property type="match status" value="1"/>
</dbReference>
<evidence type="ECO:0000256" key="3">
    <source>
        <dbReference type="ARBA" id="ARBA00022692"/>
    </source>
</evidence>
<feature type="transmembrane region" description="Helical" evidence="6">
    <location>
        <begin position="20"/>
        <end position="46"/>
    </location>
</feature>
<evidence type="ECO:0000256" key="4">
    <source>
        <dbReference type="ARBA" id="ARBA00022989"/>
    </source>
</evidence>
<dbReference type="RefSeq" id="WP_216340123.1">
    <property type="nucleotide sequence ID" value="NZ_JAHLEM010000028.1"/>
</dbReference>
<feature type="transmembrane region" description="Helical" evidence="6">
    <location>
        <begin position="349"/>
        <end position="374"/>
    </location>
</feature>
<comment type="subcellular location">
    <subcellularLocation>
        <location evidence="1">Cell membrane</location>
        <topology evidence="1">Multi-pass membrane protein</topology>
    </subcellularLocation>
</comment>
<evidence type="ECO:0000313" key="8">
    <source>
        <dbReference type="EMBL" id="MBU3863232.1"/>
    </source>
</evidence>
<name>A0ABS6C8K2_9ACTN</name>
<accession>A0ABS6C8K2</accession>
<organism evidence="8 9">
    <name type="scientific">Streptomyces niphimycinicus</name>
    <dbReference type="NCBI Taxonomy" id="2842201"/>
    <lineage>
        <taxon>Bacteria</taxon>
        <taxon>Bacillati</taxon>
        <taxon>Actinomycetota</taxon>
        <taxon>Actinomycetes</taxon>
        <taxon>Kitasatosporales</taxon>
        <taxon>Streptomycetaceae</taxon>
        <taxon>Streptomyces</taxon>
    </lineage>
</organism>
<proteinExistence type="predicted"/>
<dbReference type="Proteomes" id="UP000720508">
    <property type="component" value="Unassembled WGS sequence"/>
</dbReference>
<dbReference type="InterPro" id="IPR020846">
    <property type="entry name" value="MFS_dom"/>
</dbReference>
<reference evidence="8 9" key="1">
    <citation type="submission" date="2021-06" db="EMBL/GenBank/DDBJ databases">
        <authorList>
            <person name="Pan X."/>
        </authorList>
    </citation>
    <scope>NUCLEOTIDE SEQUENCE [LARGE SCALE GENOMIC DNA]</scope>
    <source>
        <strain evidence="8 9">4503</strain>
    </source>
</reference>
<evidence type="ECO:0000259" key="7">
    <source>
        <dbReference type="PROSITE" id="PS50850"/>
    </source>
</evidence>
<evidence type="ECO:0000313" key="9">
    <source>
        <dbReference type="Proteomes" id="UP000720508"/>
    </source>
</evidence>
<feature type="transmembrane region" description="Helical" evidence="6">
    <location>
        <begin position="258"/>
        <end position="279"/>
    </location>
</feature>
<evidence type="ECO:0000256" key="6">
    <source>
        <dbReference type="SAM" id="Phobius"/>
    </source>
</evidence>
<dbReference type="CDD" id="cd06173">
    <property type="entry name" value="MFS_MefA_like"/>
    <property type="match status" value="1"/>
</dbReference>
<feature type="transmembrane region" description="Helical" evidence="6">
    <location>
        <begin position="175"/>
        <end position="195"/>
    </location>
</feature>
<dbReference type="EMBL" id="JAHLEM010000028">
    <property type="protein sequence ID" value="MBU3863232.1"/>
    <property type="molecule type" value="Genomic_DNA"/>
</dbReference>
<feature type="transmembrane region" description="Helical" evidence="6">
    <location>
        <begin position="52"/>
        <end position="74"/>
    </location>
</feature>
<dbReference type="PANTHER" id="PTHR23513:SF6">
    <property type="entry name" value="MAJOR FACILITATOR SUPERFAMILY ASSOCIATED DOMAIN-CONTAINING PROTEIN"/>
    <property type="match status" value="1"/>
</dbReference>